<evidence type="ECO:0000256" key="1">
    <source>
        <dbReference type="SAM" id="MobiDB-lite"/>
    </source>
</evidence>
<name>A0A512DX14_9PROT</name>
<organism evidence="2 3">
    <name type="scientific">Skermanella aerolata</name>
    <dbReference type="NCBI Taxonomy" id="393310"/>
    <lineage>
        <taxon>Bacteria</taxon>
        <taxon>Pseudomonadati</taxon>
        <taxon>Pseudomonadota</taxon>
        <taxon>Alphaproteobacteria</taxon>
        <taxon>Rhodospirillales</taxon>
        <taxon>Azospirillaceae</taxon>
        <taxon>Skermanella</taxon>
    </lineage>
</organism>
<feature type="region of interest" description="Disordered" evidence="1">
    <location>
        <begin position="21"/>
        <end position="53"/>
    </location>
</feature>
<keyword evidence="3" id="KW-1185">Reference proteome</keyword>
<comment type="caution">
    <text evidence="2">The sequence shown here is derived from an EMBL/GenBank/DDBJ whole genome shotgun (WGS) entry which is preliminary data.</text>
</comment>
<dbReference type="EMBL" id="BJYZ01000025">
    <property type="protein sequence ID" value="GEO40986.1"/>
    <property type="molecule type" value="Genomic_DNA"/>
</dbReference>
<gene>
    <name evidence="2" type="ORF">SAE02_51340</name>
</gene>
<feature type="region of interest" description="Disordered" evidence="1">
    <location>
        <begin position="104"/>
        <end position="123"/>
    </location>
</feature>
<dbReference type="Proteomes" id="UP000321523">
    <property type="component" value="Unassembled WGS sequence"/>
</dbReference>
<dbReference type="AlphaFoldDB" id="A0A512DX14"/>
<evidence type="ECO:0000313" key="3">
    <source>
        <dbReference type="Proteomes" id="UP000321523"/>
    </source>
</evidence>
<protein>
    <submittedName>
        <fullName evidence="2">Uncharacterized protein</fullName>
    </submittedName>
</protein>
<reference evidence="2 3" key="1">
    <citation type="submission" date="2019-07" db="EMBL/GenBank/DDBJ databases">
        <title>Whole genome shotgun sequence of Skermanella aerolata NBRC 106429.</title>
        <authorList>
            <person name="Hosoyama A."/>
            <person name="Uohara A."/>
            <person name="Ohji S."/>
            <person name="Ichikawa N."/>
        </authorList>
    </citation>
    <scope>NUCLEOTIDE SEQUENCE [LARGE SCALE GENOMIC DNA]</scope>
    <source>
        <strain evidence="2 3">NBRC 106429</strain>
    </source>
</reference>
<proteinExistence type="predicted"/>
<evidence type="ECO:0000313" key="2">
    <source>
        <dbReference type="EMBL" id="GEO40986.1"/>
    </source>
</evidence>
<accession>A0A512DX14</accession>
<feature type="compositionally biased region" description="Low complexity" evidence="1">
    <location>
        <begin position="26"/>
        <end position="41"/>
    </location>
</feature>
<sequence>MVVLCLLCAVGWSAADSLGHGDGIVSAATDPAAKAPAGAGSDSRDGNPPPGKFYLPRQTFIEVSRPALRDPQVPQPAPLVPVPPAFTVEWKRLAPSGTVHIKVPAEDVGRATPRIPTGPPASA</sequence>